<dbReference type="AlphaFoldDB" id="A0A5C6ZLZ9"/>
<protein>
    <submittedName>
        <fullName evidence="16">TonB-dependent receptor</fullName>
    </submittedName>
</protein>
<evidence type="ECO:0000256" key="13">
    <source>
        <dbReference type="RuleBase" id="RU003357"/>
    </source>
</evidence>
<evidence type="ECO:0000256" key="6">
    <source>
        <dbReference type="ARBA" id="ARBA00022729"/>
    </source>
</evidence>
<dbReference type="Gene3D" id="2.40.170.20">
    <property type="entry name" value="TonB-dependent receptor, beta-barrel domain"/>
    <property type="match status" value="1"/>
</dbReference>
<dbReference type="InterPro" id="IPR012910">
    <property type="entry name" value="Plug_dom"/>
</dbReference>
<keyword evidence="11 12" id="KW-0998">Cell outer membrane</keyword>
<dbReference type="GO" id="GO:0015344">
    <property type="term" value="F:siderophore uptake transmembrane transporter activity"/>
    <property type="evidence" value="ECO:0007669"/>
    <property type="project" value="TreeGrafter"/>
</dbReference>
<evidence type="ECO:0000256" key="10">
    <source>
        <dbReference type="ARBA" id="ARBA00023136"/>
    </source>
</evidence>
<evidence type="ECO:0000259" key="15">
    <source>
        <dbReference type="Pfam" id="PF07715"/>
    </source>
</evidence>
<dbReference type="PANTHER" id="PTHR32552:SF68">
    <property type="entry name" value="FERRICHROME OUTER MEMBRANE TRANSPORTER_PHAGE RECEPTOR"/>
    <property type="match status" value="1"/>
</dbReference>
<keyword evidence="10 12" id="KW-0472">Membrane</keyword>
<keyword evidence="4" id="KW-0410">Iron transport</keyword>
<organism evidence="16 17">
    <name type="scientific">Subsaximicrobium wynnwilliamsii</name>
    <dbReference type="NCBI Taxonomy" id="291179"/>
    <lineage>
        <taxon>Bacteria</taxon>
        <taxon>Pseudomonadati</taxon>
        <taxon>Bacteroidota</taxon>
        <taxon>Flavobacteriia</taxon>
        <taxon>Flavobacteriales</taxon>
        <taxon>Flavobacteriaceae</taxon>
        <taxon>Subsaximicrobium</taxon>
    </lineage>
</organism>
<keyword evidence="2 12" id="KW-0813">Transport</keyword>
<dbReference type="SUPFAM" id="SSF56935">
    <property type="entry name" value="Porins"/>
    <property type="match status" value="1"/>
</dbReference>
<proteinExistence type="inferred from homology"/>
<keyword evidence="17" id="KW-1185">Reference proteome</keyword>
<keyword evidence="3 12" id="KW-1134">Transmembrane beta strand</keyword>
<name>A0A5C6ZLZ9_9FLAO</name>
<evidence type="ECO:0000313" key="17">
    <source>
        <dbReference type="Proteomes" id="UP000321578"/>
    </source>
</evidence>
<evidence type="ECO:0000256" key="11">
    <source>
        <dbReference type="ARBA" id="ARBA00023237"/>
    </source>
</evidence>
<gene>
    <name evidence="16" type="ORF">ESY86_00560</name>
</gene>
<dbReference type="GO" id="GO:0009279">
    <property type="term" value="C:cell outer membrane"/>
    <property type="evidence" value="ECO:0007669"/>
    <property type="project" value="UniProtKB-SubCell"/>
</dbReference>
<keyword evidence="7" id="KW-0408">Iron</keyword>
<comment type="subcellular location">
    <subcellularLocation>
        <location evidence="1 12">Cell outer membrane</location>
        <topology evidence="1 12">Multi-pass membrane protein</topology>
    </subcellularLocation>
</comment>
<keyword evidence="5 12" id="KW-0812">Transmembrane</keyword>
<dbReference type="PANTHER" id="PTHR32552">
    <property type="entry name" value="FERRICHROME IRON RECEPTOR-RELATED"/>
    <property type="match status" value="1"/>
</dbReference>
<keyword evidence="6" id="KW-0732">Signal</keyword>
<dbReference type="Gene3D" id="2.170.130.10">
    <property type="entry name" value="TonB-dependent receptor, plug domain"/>
    <property type="match status" value="1"/>
</dbReference>
<feature type="domain" description="TonB-dependent receptor plug" evidence="15">
    <location>
        <begin position="82"/>
        <end position="189"/>
    </location>
</feature>
<dbReference type="InterPro" id="IPR039426">
    <property type="entry name" value="TonB-dep_rcpt-like"/>
</dbReference>
<evidence type="ECO:0000256" key="2">
    <source>
        <dbReference type="ARBA" id="ARBA00022448"/>
    </source>
</evidence>
<dbReference type="InterPro" id="IPR036942">
    <property type="entry name" value="Beta-barrel_TonB_sf"/>
</dbReference>
<comment type="caution">
    <text evidence="16">The sequence shown here is derived from an EMBL/GenBank/DDBJ whole genome shotgun (WGS) entry which is preliminary data.</text>
</comment>
<evidence type="ECO:0000256" key="7">
    <source>
        <dbReference type="ARBA" id="ARBA00023004"/>
    </source>
</evidence>
<evidence type="ECO:0000256" key="3">
    <source>
        <dbReference type="ARBA" id="ARBA00022452"/>
    </source>
</evidence>
<keyword evidence="9 13" id="KW-0798">TonB box</keyword>
<dbReference type="Pfam" id="PF07715">
    <property type="entry name" value="Plug"/>
    <property type="match status" value="1"/>
</dbReference>
<evidence type="ECO:0000256" key="9">
    <source>
        <dbReference type="ARBA" id="ARBA00023077"/>
    </source>
</evidence>
<comment type="similarity">
    <text evidence="12 13">Belongs to the TonB-dependent receptor family.</text>
</comment>
<dbReference type="PROSITE" id="PS52016">
    <property type="entry name" value="TONB_DEPENDENT_REC_3"/>
    <property type="match status" value="1"/>
</dbReference>
<evidence type="ECO:0000256" key="8">
    <source>
        <dbReference type="ARBA" id="ARBA00023065"/>
    </source>
</evidence>
<feature type="domain" description="TonB-dependent receptor-like beta-barrel" evidence="14">
    <location>
        <begin position="258"/>
        <end position="692"/>
    </location>
</feature>
<evidence type="ECO:0000259" key="14">
    <source>
        <dbReference type="Pfam" id="PF00593"/>
    </source>
</evidence>
<dbReference type="EMBL" id="VORO01000001">
    <property type="protein sequence ID" value="TXD91328.1"/>
    <property type="molecule type" value="Genomic_DNA"/>
</dbReference>
<evidence type="ECO:0000256" key="1">
    <source>
        <dbReference type="ARBA" id="ARBA00004571"/>
    </source>
</evidence>
<keyword evidence="8" id="KW-0406">Ion transport</keyword>
<sequence>MANETPLANAFIINTKTKDTLISNKNGNFNITDFGSYLLQKPGYFSKTVQFSQNDYRIVSLQINPQQLGEVVFNTNHVPKPLKKATAAINIVTSKDIERANNINFSPVLNRVPGVFMQSGTLSTNRIVIRGIGSRTLYGTSKIRAYFKDIPLTNGSGETNIEDFELGSISSFEIIKGAVSSIYGAGLGGTIHLKPESATFNQTSFSTELTLGSFGLVKSLNELNYGASKSNYKVVYSHTESDGYRDNNNYNRETLTLNSNHYLGEKDELSFLGSYVDLKAFIPSSINASDFENRPKTAALNWKQAQGYEAAKRGIFGLSWKHQYSSSLNQNTSIFTSFRDAYEPRPFNILTENSFAFGIRTRLLGDIKLLEKDLNWTLGAEVFREHYRSKTFENLYEAFPIGTGSVQGAKASDFKEKRDYYNLFFEGNYEFSEATTLSVGLNMNQTGYDLTDDFAVSEENPDQSGNFQFKTILSPKFGVSHLFSEAISAFASISHGFSPISSAETLLPDGQINTQLKPETGWNFELGTRGTSLDNRLNYSLNIYRLDVKNLLVARRVGQDQYIGVNAGRTQHDGLELSAEYQWFQSADFTLSSFANYSLNHYKFKEFIDDGQNFSGNELTGVPNGIFNAGVDVTSKIGFYGNINFQQVGKMPITDSNNLYSNAYSLTNLKIGYAPKLSEQLQLNLFFGLNNIFDTAYASQILINANSFGNAAPRYYYPGEPSNYFSGISLNYVF</sequence>
<accession>A0A5C6ZLZ9</accession>
<keyword evidence="16" id="KW-0675">Receptor</keyword>
<reference evidence="16 17" key="1">
    <citation type="submission" date="2019-08" db="EMBL/GenBank/DDBJ databases">
        <title>Genomes of Subsaximicrobium wynnwilliamsii strains.</title>
        <authorList>
            <person name="Bowman J.P."/>
        </authorList>
    </citation>
    <scope>NUCLEOTIDE SEQUENCE [LARGE SCALE GENOMIC DNA]</scope>
    <source>
        <strain evidence="16 17">2-80-2</strain>
    </source>
</reference>
<dbReference type="InterPro" id="IPR000531">
    <property type="entry name" value="Beta-barrel_TonB"/>
</dbReference>
<dbReference type="Pfam" id="PF00593">
    <property type="entry name" value="TonB_dep_Rec_b-barrel"/>
    <property type="match status" value="1"/>
</dbReference>
<dbReference type="OrthoDB" id="9782587at2"/>
<evidence type="ECO:0000256" key="12">
    <source>
        <dbReference type="PROSITE-ProRule" id="PRU01360"/>
    </source>
</evidence>
<dbReference type="Proteomes" id="UP000321578">
    <property type="component" value="Unassembled WGS sequence"/>
</dbReference>
<dbReference type="InterPro" id="IPR037066">
    <property type="entry name" value="Plug_dom_sf"/>
</dbReference>
<evidence type="ECO:0000256" key="5">
    <source>
        <dbReference type="ARBA" id="ARBA00022692"/>
    </source>
</evidence>
<evidence type="ECO:0000313" key="16">
    <source>
        <dbReference type="EMBL" id="TXD91328.1"/>
    </source>
</evidence>
<evidence type="ECO:0000256" key="4">
    <source>
        <dbReference type="ARBA" id="ARBA00022496"/>
    </source>
</evidence>